<dbReference type="EMBL" id="STGT01000004">
    <property type="protein sequence ID" value="THV12805.1"/>
    <property type="molecule type" value="Genomic_DNA"/>
</dbReference>
<dbReference type="Proteomes" id="UP000309667">
    <property type="component" value="Unassembled WGS sequence"/>
</dbReference>
<accession>A0ABY2QSG4</accession>
<evidence type="ECO:0008006" key="3">
    <source>
        <dbReference type="Google" id="ProtNLM"/>
    </source>
</evidence>
<comment type="caution">
    <text evidence="1">The sequence shown here is derived from an EMBL/GenBank/DDBJ whole genome shotgun (WGS) entry which is preliminary data.</text>
</comment>
<name>A0ABY2QSG4_9HYPH</name>
<gene>
    <name evidence="1" type="ORF">E9677_19010</name>
</gene>
<proteinExistence type="predicted"/>
<evidence type="ECO:0000313" key="1">
    <source>
        <dbReference type="EMBL" id="THV12805.1"/>
    </source>
</evidence>
<protein>
    <recommendedName>
        <fullName evidence="3">Antitoxin VbhA domain-containing protein</fullName>
    </recommendedName>
</protein>
<organism evidence="1 2">
    <name type="scientific">Rhizobium rhizophilum</name>
    <dbReference type="NCBI Taxonomy" id="1850373"/>
    <lineage>
        <taxon>Bacteria</taxon>
        <taxon>Pseudomonadati</taxon>
        <taxon>Pseudomonadota</taxon>
        <taxon>Alphaproteobacteria</taxon>
        <taxon>Hyphomicrobiales</taxon>
        <taxon>Rhizobiaceae</taxon>
        <taxon>Rhizobium/Agrobacterium group</taxon>
        <taxon>Rhizobium</taxon>
    </lineage>
</organism>
<dbReference type="RefSeq" id="WP_136559594.1">
    <property type="nucleotide sequence ID" value="NZ_STGT01000004.1"/>
</dbReference>
<evidence type="ECO:0000313" key="2">
    <source>
        <dbReference type="Proteomes" id="UP000309667"/>
    </source>
</evidence>
<reference evidence="1 2" key="1">
    <citation type="submission" date="2019-04" db="EMBL/GenBank/DDBJ databases">
        <title>Genome sequence of strain 7209-2.</title>
        <authorList>
            <person name="Gao J."/>
            <person name="Sun J."/>
        </authorList>
    </citation>
    <scope>NUCLEOTIDE SEQUENCE [LARGE SCALE GENOMIC DNA]</scope>
    <source>
        <strain evidence="1 2">7209-2</strain>
    </source>
</reference>
<sequence>MSTDPETRRSIAQRALDRSVMRGISLKDDEAFMALLEQWIAGEIPMRVMRERYFNAVAQKICDIADR</sequence>
<keyword evidence="2" id="KW-1185">Reference proteome</keyword>